<dbReference type="InterPro" id="IPR012748">
    <property type="entry name" value="Rieske-like_NirD"/>
</dbReference>
<keyword evidence="5" id="KW-1185">Reference proteome</keyword>
<dbReference type="PROSITE" id="PS51300">
    <property type="entry name" value="NIRD"/>
    <property type="match status" value="1"/>
</dbReference>
<proteinExistence type="predicted"/>
<accession>A0ABY8CGV4</accession>
<feature type="domain" description="Rieske-like [2Fe-2S]" evidence="3">
    <location>
        <begin position="4"/>
        <end position="105"/>
    </location>
</feature>
<evidence type="ECO:0000256" key="2">
    <source>
        <dbReference type="ARBA" id="ARBA00023063"/>
    </source>
</evidence>
<name>A0ABY8CGV4_9GAMM</name>
<keyword evidence="2" id="KW-0534">Nitrate assimilation</keyword>
<reference evidence="4 5" key="1">
    <citation type="submission" date="2022-06" db="EMBL/GenBank/DDBJ databases">
        <title>Thiomicrohabdus sp. nov, an obligately chemolithoautotrophic, sulfur-oxidizing bacterium isolated from beach of Guanyin Mountain. Amoy.</title>
        <authorList>
            <person name="Zhu H."/>
        </authorList>
    </citation>
    <scope>NUCLEOTIDE SEQUENCE [LARGE SCALE GENOMIC DNA]</scope>
    <source>
        <strain evidence="4 5">XGS-01</strain>
    </source>
</reference>
<evidence type="ECO:0000256" key="1">
    <source>
        <dbReference type="ARBA" id="ARBA00023002"/>
    </source>
</evidence>
<dbReference type="Gene3D" id="2.102.10.10">
    <property type="entry name" value="Rieske [2Fe-2S] iron-sulphur domain"/>
    <property type="match status" value="1"/>
</dbReference>
<evidence type="ECO:0000313" key="4">
    <source>
        <dbReference type="EMBL" id="WEJ63673.1"/>
    </source>
</evidence>
<dbReference type="CDD" id="cd03529">
    <property type="entry name" value="Rieske_NirD"/>
    <property type="match status" value="1"/>
</dbReference>
<dbReference type="PANTHER" id="PTHR40562">
    <property type="match status" value="1"/>
</dbReference>
<dbReference type="RefSeq" id="WP_275595928.1">
    <property type="nucleotide sequence ID" value="NZ_CP102381.1"/>
</dbReference>
<organism evidence="4 5">
    <name type="scientific">Thiomicrorhabdus lithotrophica</name>
    <dbReference type="NCBI Taxonomy" id="2949997"/>
    <lineage>
        <taxon>Bacteria</taxon>
        <taxon>Pseudomonadati</taxon>
        <taxon>Pseudomonadota</taxon>
        <taxon>Gammaproteobacteria</taxon>
        <taxon>Thiotrichales</taxon>
        <taxon>Piscirickettsiaceae</taxon>
        <taxon>Thiomicrorhabdus</taxon>
    </lineage>
</organism>
<evidence type="ECO:0000259" key="3">
    <source>
        <dbReference type="Pfam" id="PF13806"/>
    </source>
</evidence>
<dbReference type="Proteomes" id="UP001222275">
    <property type="component" value="Chromosome"/>
</dbReference>
<evidence type="ECO:0000313" key="5">
    <source>
        <dbReference type="Proteomes" id="UP001222275"/>
    </source>
</evidence>
<dbReference type="InterPro" id="IPR017881">
    <property type="entry name" value="NirD"/>
</dbReference>
<gene>
    <name evidence="4" type="primary">nirD</name>
    <name evidence="4" type="ORF">NR989_05315</name>
</gene>
<dbReference type="NCBIfam" id="TIGR02378">
    <property type="entry name" value="nirD_assim_sml"/>
    <property type="match status" value="1"/>
</dbReference>
<protein>
    <submittedName>
        <fullName evidence="4">Nitrite reductase small subunit NirD</fullName>
    </submittedName>
</protein>
<dbReference type="InterPro" id="IPR036922">
    <property type="entry name" value="Rieske_2Fe-2S_sf"/>
</dbReference>
<dbReference type="Pfam" id="PF13806">
    <property type="entry name" value="Rieske_2"/>
    <property type="match status" value="1"/>
</dbReference>
<dbReference type="EMBL" id="CP102381">
    <property type="protein sequence ID" value="WEJ63673.1"/>
    <property type="molecule type" value="Genomic_DNA"/>
</dbReference>
<dbReference type="SUPFAM" id="SSF50022">
    <property type="entry name" value="ISP domain"/>
    <property type="match status" value="1"/>
</dbReference>
<dbReference type="PANTHER" id="PTHR40562:SF1">
    <property type="entry name" value="NITRITE REDUCTASE (NADH) SMALL SUBUNIT"/>
    <property type="match status" value="1"/>
</dbReference>
<keyword evidence="1" id="KW-0560">Oxidoreductase</keyword>
<sequence>MSEFIQVCSTNDLVKNSGVAALINGTQVALFYINDEVYALNNYDPIGKANVMSRGMIGDLKGELMVAAPLQKQHYSLKTGVCMDVEGVSIPSYEAKIENNQVFVKL</sequence>